<accession>A0A0F3PI86</accession>
<dbReference type="EMBL" id="LAOC01000001">
    <property type="protein sequence ID" value="KJV78934.1"/>
    <property type="molecule type" value="Genomic_DNA"/>
</dbReference>
<gene>
    <name evidence="1" type="ORF">RMAECT_0691</name>
</gene>
<evidence type="ECO:0000313" key="2">
    <source>
        <dbReference type="Proteomes" id="UP000033591"/>
    </source>
</evidence>
<name>A0A0F3PI86_RICRH</name>
<comment type="caution">
    <text evidence="1">The sequence shown here is derived from an EMBL/GenBank/DDBJ whole genome shotgun (WGS) entry which is preliminary data.</text>
</comment>
<dbReference type="PATRIC" id="fig|1359199.3.peg.674"/>
<proteinExistence type="predicted"/>
<evidence type="ECO:0000313" key="1">
    <source>
        <dbReference type="EMBL" id="KJV78934.1"/>
    </source>
</evidence>
<dbReference type="AlphaFoldDB" id="A0A0F3PI86"/>
<protein>
    <submittedName>
        <fullName evidence="1">Uncharacterized protein</fullName>
    </submittedName>
</protein>
<reference evidence="1 2" key="1">
    <citation type="submission" date="2015-01" db="EMBL/GenBank/DDBJ databases">
        <title>Genome Sequencing of Rickettsiales.</title>
        <authorList>
            <person name="Daugherty S.C."/>
            <person name="Su Q."/>
            <person name="Abolude K."/>
            <person name="Beier-Sexton M."/>
            <person name="Carlyon J.A."/>
            <person name="Carter R."/>
            <person name="Day N.P."/>
            <person name="Dumler S.J."/>
            <person name="Dyachenko V."/>
            <person name="Godinez A."/>
            <person name="Kurtti T.J."/>
            <person name="Lichay M."/>
            <person name="Mullins K.E."/>
            <person name="Ott S."/>
            <person name="Pappas-Brown V."/>
            <person name="Paris D.H."/>
            <person name="Patel P."/>
            <person name="Richards A.L."/>
            <person name="Sadzewicz L."/>
            <person name="Sears K."/>
            <person name="Seidman D."/>
            <person name="Sengamalay N."/>
            <person name="Stenos J."/>
            <person name="Tallon L.J."/>
            <person name="Vincent G."/>
            <person name="Fraser C.M."/>
            <person name="Munderloh U."/>
            <person name="Dunning-Hotopp J.C."/>
        </authorList>
    </citation>
    <scope>NUCLEOTIDE SEQUENCE [LARGE SCALE GENOMIC DNA]</scope>
    <source>
        <strain evidence="1 2">Ect</strain>
    </source>
</reference>
<sequence>MGFIPLGSNVWLAKGEKVQNGSFILVHGNSNKKAGIDLIMPMLPKLLPIEKAFLLHDN</sequence>
<organism evidence="1 2">
    <name type="scientific">Rickettsia rhipicephali str. Ect</name>
    <dbReference type="NCBI Taxonomy" id="1359199"/>
    <lineage>
        <taxon>Bacteria</taxon>
        <taxon>Pseudomonadati</taxon>
        <taxon>Pseudomonadota</taxon>
        <taxon>Alphaproteobacteria</taxon>
        <taxon>Rickettsiales</taxon>
        <taxon>Rickettsiaceae</taxon>
        <taxon>Rickettsieae</taxon>
        <taxon>Rickettsia</taxon>
        <taxon>spotted fever group</taxon>
    </lineage>
</organism>
<dbReference type="Proteomes" id="UP000033591">
    <property type="component" value="Unassembled WGS sequence"/>
</dbReference>